<gene>
    <name evidence="3" type="primary">LOC136088567</name>
</gene>
<dbReference type="Proteomes" id="UP001652625">
    <property type="component" value="Chromosome 12"/>
</dbReference>
<dbReference type="GeneID" id="136088567"/>
<protein>
    <submittedName>
        <fullName evidence="3">Uncharacterized protein LOC136088567</fullName>
    </submittedName>
</protein>
<evidence type="ECO:0000313" key="2">
    <source>
        <dbReference type="Proteomes" id="UP001652625"/>
    </source>
</evidence>
<reference evidence="3" key="1">
    <citation type="submission" date="2025-08" db="UniProtKB">
        <authorList>
            <consortium name="RefSeq"/>
        </authorList>
    </citation>
    <scope>IDENTIFICATION</scope>
</reference>
<keyword evidence="2" id="KW-1185">Reference proteome</keyword>
<keyword evidence="1" id="KW-0175">Coiled coil</keyword>
<feature type="coiled-coil region" evidence="1">
    <location>
        <begin position="39"/>
        <end position="66"/>
    </location>
</feature>
<dbReference type="PANTHER" id="PTHR37445">
    <property type="entry name" value="PROTEIN CBG24663"/>
    <property type="match status" value="1"/>
</dbReference>
<evidence type="ECO:0000313" key="3">
    <source>
        <dbReference type="RefSeq" id="XP_065668576.1"/>
    </source>
</evidence>
<proteinExistence type="predicted"/>
<evidence type="ECO:0000256" key="1">
    <source>
        <dbReference type="SAM" id="Coils"/>
    </source>
</evidence>
<accession>A0ABM4D2T7</accession>
<dbReference type="RefSeq" id="XP_065668576.1">
    <property type="nucleotide sequence ID" value="XM_065812504.1"/>
</dbReference>
<sequence length="258" mass="29813">MELESNFLYRVNWPSFGQGNHSPASKLLHEWCGKISKYVLELSNKIKNLEDKEKNYLKIIDGLKDDLCKSKQNVNSANITNEWVQIVTKGSKSGKKPPEQLVVANATINELHDREKRKRNLIVFGIPESTQTDFLNKRNEDEKKIADVFDFIGKADIKPVYTRRLRSKDKTKPGPILVELNEPSIRNPVLLAAKKLRNSIDHKQIYISPDLTEAERQLDLHLRQERNRLNANLETNSTFRYGICGNQLKKFKKNQKCT</sequence>
<organism evidence="2 3">
    <name type="scientific">Hydra vulgaris</name>
    <name type="common">Hydra</name>
    <name type="synonym">Hydra attenuata</name>
    <dbReference type="NCBI Taxonomy" id="6087"/>
    <lineage>
        <taxon>Eukaryota</taxon>
        <taxon>Metazoa</taxon>
        <taxon>Cnidaria</taxon>
        <taxon>Hydrozoa</taxon>
        <taxon>Hydroidolina</taxon>
        <taxon>Anthoathecata</taxon>
        <taxon>Aplanulata</taxon>
        <taxon>Hydridae</taxon>
        <taxon>Hydra</taxon>
    </lineage>
</organism>
<name>A0ABM4D2T7_HYDVU</name>
<dbReference type="PANTHER" id="PTHR37445:SF3">
    <property type="entry name" value="ZINC FINGER PHD-TYPE DOMAIN-CONTAINING PROTEIN"/>
    <property type="match status" value="1"/>
</dbReference>